<sequence length="188" mass="22073">MVRIDTLNELSQLRDSGFGQPYPRHGLNLLYWFAHNYVKIDSYGRMTPNTSPATGVYGFHRFHNFKDEDDYLLPSQNLPYYGVGNLGVSKAYDLPLYVREDYTHNLDGSNKDRIMVRMKDGYLEKVYITEHIDQTRFGRTHRISQGLIMNIKRLKLNEFLQQMRSQNQSRNQNYTAPPPNNDSWCTIL</sequence>
<evidence type="ECO:0000313" key="2">
    <source>
        <dbReference type="Proteomes" id="UP001501920"/>
    </source>
</evidence>
<reference evidence="1" key="3">
    <citation type="submission" date="2025-09" db="UniProtKB">
        <authorList>
            <consortium name="Ensembl"/>
        </authorList>
    </citation>
    <scope>IDENTIFICATION</scope>
</reference>
<dbReference type="Ensembl" id="ENSPNAT00000012029.2">
    <property type="protein sequence ID" value="ENSPNAP00000023670.1"/>
    <property type="gene ID" value="ENSPNAG00000008212.2"/>
</dbReference>
<dbReference type="AlphaFoldDB" id="A0A3B4DJM6"/>
<keyword evidence="2" id="KW-1185">Reference proteome</keyword>
<dbReference type="GeneTree" id="ENSGT00730000111690"/>
<name>A0A3B4DJM6_PYGNA</name>
<reference evidence="1 2" key="1">
    <citation type="submission" date="2020-10" db="EMBL/GenBank/DDBJ databases">
        <title>Pygocentrus nattereri (red-bellied piranha) genome, fPygNat1, primary haplotype.</title>
        <authorList>
            <person name="Myers G."/>
            <person name="Meyer A."/>
            <person name="Karagic N."/>
            <person name="Pippel M."/>
            <person name="Winkler S."/>
            <person name="Tracey A."/>
            <person name="Wood J."/>
            <person name="Formenti G."/>
            <person name="Howe K."/>
            <person name="Fedrigo O."/>
            <person name="Jarvis E.D."/>
        </authorList>
    </citation>
    <scope>NUCLEOTIDE SEQUENCE [LARGE SCALE GENOMIC DNA]</scope>
</reference>
<dbReference type="OMA" id="CPHTNNS"/>
<evidence type="ECO:0000313" key="1">
    <source>
        <dbReference type="Ensembl" id="ENSPNAP00000023670.1"/>
    </source>
</evidence>
<dbReference type="Proteomes" id="UP001501920">
    <property type="component" value="Chromosome 22"/>
</dbReference>
<protein>
    <submittedName>
        <fullName evidence="1">Uncharacterized protein</fullName>
    </submittedName>
</protein>
<accession>A0A3B4DJM6</accession>
<dbReference type="STRING" id="42514.ENSPNAP00000023670"/>
<reference evidence="1" key="2">
    <citation type="submission" date="2025-08" db="UniProtKB">
        <authorList>
            <consortium name="Ensembl"/>
        </authorList>
    </citation>
    <scope>IDENTIFICATION</scope>
</reference>
<organism evidence="1 2">
    <name type="scientific">Pygocentrus nattereri</name>
    <name type="common">Red-bellied piranha</name>
    <dbReference type="NCBI Taxonomy" id="42514"/>
    <lineage>
        <taxon>Eukaryota</taxon>
        <taxon>Metazoa</taxon>
        <taxon>Chordata</taxon>
        <taxon>Craniata</taxon>
        <taxon>Vertebrata</taxon>
        <taxon>Euteleostomi</taxon>
        <taxon>Actinopterygii</taxon>
        <taxon>Neopterygii</taxon>
        <taxon>Teleostei</taxon>
        <taxon>Ostariophysi</taxon>
        <taxon>Characiformes</taxon>
        <taxon>Characoidei</taxon>
        <taxon>Pygocentrus</taxon>
    </lineage>
</organism>
<proteinExistence type="predicted"/>
<dbReference type="PANTHER" id="PTHR38706:SF2">
    <property type="match status" value="1"/>
</dbReference>
<dbReference type="PANTHER" id="PTHR38706">
    <property type="entry name" value="SI:CH211-198C19.1-RELATED"/>
    <property type="match status" value="1"/>
</dbReference>